<dbReference type="GO" id="GO:0016787">
    <property type="term" value="F:hydrolase activity"/>
    <property type="evidence" value="ECO:0007669"/>
    <property type="project" value="UniProtKB-KW"/>
</dbReference>
<dbReference type="Gene3D" id="3.30.200.20">
    <property type="entry name" value="Phosphorylase Kinase, domain 1"/>
    <property type="match status" value="1"/>
</dbReference>
<dbReference type="InterPro" id="IPR038357">
    <property type="entry name" value="KEN_sf"/>
</dbReference>
<feature type="compositionally biased region" description="Basic and acidic residues" evidence="15">
    <location>
        <begin position="526"/>
        <end position="547"/>
    </location>
</feature>
<dbReference type="GO" id="GO:0036498">
    <property type="term" value="P:IRE1-mediated unfolded protein response"/>
    <property type="evidence" value="ECO:0007669"/>
    <property type="project" value="UniProtKB-ARBA"/>
</dbReference>
<feature type="region of interest" description="Disordered" evidence="15">
    <location>
        <begin position="893"/>
        <end position="923"/>
    </location>
</feature>
<dbReference type="CDD" id="cd09769">
    <property type="entry name" value="Luminal_IRE1"/>
    <property type="match status" value="1"/>
</dbReference>
<evidence type="ECO:0000256" key="15">
    <source>
        <dbReference type="SAM" id="MobiDB-lite"/>
    </source>
</evidence>
<dbReference type="GO" id="GO:0005524">
    <property type="term" value="F:ATP binding"/>
    <property type="evidence" value="ECO:0007669"/>
    <property type="project" value="UniProtKB-KW"/>
</dbReference>
<keyword evidence="6" id="KW-0732">Signal</keyword>
<comment type="catalytic activity">
    <reaction evidence="14">
        <text>L-seryl-[protein] + ATP = O-phospho-L-seryl-[protein] + ADP + H(+)</text>
        <dbReference type="Rhea" id="RHEA:17989"/>
        <dbReference type="Rhea" id="RHEA-COMP:9863"/>
        <dbReference type="Rhea" id="RHEA-COMP:11604"/>
        <dbReference type="ChEBI" id="CHEBI:15378"/>
        <dbReference type="ChEBI" id="CHEBI:29999"/>
        <dbReference type="ChEBI" id="CHEBI:30616"/>
        <dbReference type="ChEBI" id="CHEBI:83421"/>
        <dbReference type="ChEBI" id="CHEBI:456216"/>
        <dbReference type="EC" id="2.7.11.1"/>
    </reaction>
    <physiologicalReaction direction="left-to-right" evidence="14">
        <dbReference type="Rhea" id="RHEA:17990"/>
    </physiologicalReaction>
</comment>
<gene>
    <name evidence="19" type="ORF">CYLTODRAFT_490952</name>
</gene>
<dbReference type="InterPro" id="IPR045133">
    <property type="entry name" value="IRE1/2-like"/>
</dbReference>
<dbReference type="OrthoDB" id="63989at2759"/>
<keyword evidence="4" id="KW-0808">Transferase</keyword>
<dbReference type="PANTHER" id="PTHR13954">
    <property type="entry name" value="IRE1-RELATED"/>
    <property type="match status" value="1"/>
</dbReference>
<evidence type="ECO:0000256" key="1">
    <source>
        <dbReference type="ARBA" id="ARBA00004479"/>
    </source>
</evidence>
<dbReference type="GO" id="GO:0070059">
    <property type="term" value="P:intrinsic apoptotic signaling pathway in response to endoplasmic reticulum stress"/>
    <property type="evidence" value="ECO:0007669"/>
    <property type="project" value="TreeGrafter"/>
</dbReference>
<keyword evidence="10" id="KW-0067">ATP-binding</keyword>
<comment type="catalytic activity">
    <reaction evidence="13">
        <text>L-threonyl-[protein] + ATP = O-phospho-L-threonyl-[protein] + ADP + H(+)</text>
        <dbReference type="Rhea" id="RHEA:46608"/>
        <dbReference type="Rhea" id="RHEA-COMP:11060"/>
        <dbReference type="Rhea" id="RHEA-COMP:11605"/>
        <dbReference type="ChEBI" id="CHEBI:15378"/>
        <dbReference type="ChEBI" id="CHEBI:30013"/>
        <dbReference type="ChEBI" id="CHEBI:30616"/>
        <dbReference type="ChEBI" id="CHEBI:61977"/>
        <dbReference type="ChEBI" id="CHEBI:456216"/>
        <dbReference type="EC" id="2.7.11.1"/>
    </reaction>
    <physiologicalReaction direction="left-to-right" evidence="13">
        <dbReference type="Rhea" id="RHEA:46609"/>
    </physiologicalReaction>
</comment>
<dbReference type="SMART" id="SM00580">
    <property type="entry name" value="PUG"/>
    <property type="match status" value="1"/>
</dbReference>
<dbReference type="CDD" id="cd10422">
    <property type="entry name" value="RNase_Ire1"/>
    <property type="match status" value="1"/>
</dbReference>
<evidence type="ECO:0000256" key="8">
    <source>
        <dbReference type="ARBA" id="ARBA00022777"/>
    </source>
</evidence>
<dbReference type="GO" id="GO:0051082">
    <property type="term" value="F:unfolded protein binding"/>
    <property type="evidence" value="ECO:0007669"/>
    <property type="project" value="TreeGrafter"/>
</dbReference>
<protein>
    <recommendedName>
        <fullName evidence="2">non-specific serine/threonine protein kinase</fullName>
        <ecNumber evidence="2">2.7.11.1</ecNumber>
    </recommendedName>
</protein>
<evidence type="ECO:0000259" key="17">
    <source>
        <dbReference type="PROSITE" id="PS50011"/>
    </source>
</evidence>
<dbReference type="InterPro" id="IPR000719">
    <property type="entry name" value="Prot_kinase_dom"/>
</dbReference>
<evidence type="ECO:0000256" key="14">
    <source>
        <dbReference type="ARBA" id="ARBA00048977"/>
    </source>
</evidence>
<feature type="compositionally biased region" description="Polar residues" evidence="15">
    <location>
        <begin position="604"/>
        <end position="622"/>
    </location>
</feature>
<evidence type="ECO:0000256" key="10">
    <source>
        <dbReference type="ARBA" id="ARBA00022840"/>
    </source>
</evidence>
<feature type="compositionally biased region" description="Basic residues" evidence="15">
    <location>
        <begin position="659"/>
        <end position="677"/>
    </location>
</feature>
<feature type="domain" description="Protein kinase" evidence="17">
    <location>
        <begin position="707"/>
        <end position="1009"/>
    </location>
</feature>
<proteinExistence type="predicted"/>
<dbReference type="Gene3D" id="1.20.1440.180">
    <property type="entry name" value="KEN domain"/>
    <property type="match status" value="1"/>
</dbReference>
<dbReference type="FunFam" id="1.20.1440.180:FF:000002">
    <property type="entry name" value="Serine/threonine-protein kinase/endoribonuclease IRE1"/>
    <property type="match status" value="1"/>
</dbReference>
<keyword evidence="12 16" id="KW-0472">Membrane</keyword>
<dbReference type="STRING" id="1314674.A0A0D7BA58"/>
<dbReference type="GO" id="GO:0004521">
    <property type="term" value="F:RNA endonuclease activity"/>
    <property type="evidence" value="ECO:0007669"/>
    <property type="project" value="InterPro"/>
</dbReference>
<dbReference type="FunFam" id="3.30.200.20:FF:000077">
    <property type="entry name" value="Putative Serine/threonine-protein kinase/endoribonuclease IRE1"/>
    <property type="match status" value="1"/>
</dbReference>
<evidence type="ECO:0000256" key="7">
    <source>
        <dbReference type="ARBA" id="ARBA00022741"/>
    </source>
</evidence>
<keyword evidence="11 16" id="KW-1133">Transmembrane helix</keyword>
<evidence type="ECO:0000256" key="12">
    <source>
        <dbReference type="ARBA" id="ARBA00023136"/>
    </source>
</evidence>
<sequence length="1147" mass="126669">MAGAQRNPAHRLSPFYHHHQHPLVFVRSAVVGAALCLAMTPLYVAALLLPLSLAFGEIITAQRRDLARPTHTLLSTHGVPLSSPKQRIRHEQQLDAELLDIVLVASVDGKFHAMNRKTGQTLWSMGGTAASTTQSGASIVPSTLGPLVRTVHPEFDPDLADELHQETYIIEPQSGDIYVMATPDSPLLRFPFSMPELVDISPFSFPDREDRRVFVGRKETSLVLLELETGRIKATLNSECPWDPFEDFQDDPDYVDLDELEGSKPKPKPPTEIFIGRTDYHISIYTRPKPGLPPPPAQNLSFSAYGPNNQDNIDQSNYHRTPDNAYIQGLPNGNIMSFKAADAAPLLWMRQFSSPVVAVFDVLQKPSPHAHGSHTFALLQPRPGLQDILPSMDMDKALENLPNSQNAFVGMVEETGSLFAMSPLRYPLVAFGDSHTAPRRFLDPPPLPDDIDDITRIRKQMEREKERERLFSNDGCYAGSSERRCLIGIRPLEGGDGEGPESRLRRLLNGAPSPFPQLPPAEDDNDTKRAPSRHTEPADELRRPEPSTHTRKWLIDAFLLTAFGAFTVWFGLSMMKNFAKGSGSVAIPSASETSKLEPVHIAETGSSEPVEQLPTPQLTPGSESLPAVLDEPAKPVPTQAPETDNEEGERSEVDPTTTPKKKVRRGNRGGAGKKKKAAAVVVDEPTVSPSSSLVIESKPIVTTPSLVVSETILGFGSHGTVVFQGSLQGRAVAVKRLLQDFVTLAAREVSILQDSDDHPNVIRYYYQEAHSNFLYIALELCPCSLADIIETPDREAVRPLAIAFEPKKALGQLTGGLRHLHALKLVHRDIKPQNILVSSTGKMLISDFGLCKRLDVDQTSFLPTANGAMGAGTVGWRAPEILRGEVKLDEINDEGSIGSSRGSGGTVTGGSTGSVGSGGPVTGKPTRLTKSVDIFALGCLFYYVLSNGGHPFGDRYEREMNILKNEKNLEALERFGEEGSEAGHLIEAMLDPEARERPDTTSCLVHPFFWNPGRRLNFLQDASDRFEVMCRDPKDANLLSLEKGAQKIVGNDWHSRLDKIFIENLGKFRKYDGKSVQDLLRALRNKKHHYQDLPESVRRHLGSMPEGYLAYFTRRYPHLVMHVHRVIGETSLRTESMFRSYYELAEA</sequence>
<dbReference type="Pfam" id="PF06479">
    <property type="entry name" value="Ribonuc_2-5A"/>
    <property type="match status" value="1"/>
</dbReference>
<feature type="compositionally biased region" description="Gly residues" evidence="15">
    <location>
        <begin position="901"/>
        <end position="921"/>
    </location>
</feature>
<dbReference type="PROSITE" id="PS51392">
    <property type="entry name" value="KEN"/>
    <property type="match status" value="1"/>
</dbReference>
<dbReference type="Pfam" id="PF00069">
    <property type="entry name" value="Pkinase"/>
    <property type="match status" value="1"/>
</dbReference>
<dbReference type="InterPro" id="IPR010513">
    <property type="entry name" value="KEN_dom"/>
</dbReference>
<feature type="region of interest" description="Disordered" evidence="15">
    <location>
        <begin position="603"/>
        <end position="677"/>
    </location>
</feature>
<comment type="subcellular location">
    <subcellularLocation>
        <location evidence="1">Membrane</location>
        <topology evidence="1">Single-pass type I membrane protein</topology>
    </subcellularLocation>
</comment>
<keyword evidence="20" id="KW-1185">Reference proteome</keyword>
<dbReference type="PANTHER" id="PTHR13954:SF6">
    <property type="entry name" value="NON-SPECIFIC SERINE_THREONINE PROTEIN KINASE"/>
    <property type="match status" value="1"/>
</dbReference>
<evidence type="ECO:0000256" key="13">
    <source>
        <dbReference type="ARBA" id="ARBA00048659"/>
    </source>
</evidence>
<dbReference type="Gene3D" id="1.10.510.10">
    <property type="entry name" value="Transferase(Phosphotransferase) domain 1"/>
    <property type="match status" value="1"/>
</dbReference>
<feature type="region of interest" description="Disordered" evidence="15">
    <location>
        <begin position="490"/>
        <end position="547"/>
    </location>
</feature>
<dbReference type="PROSITE" id="PS50011">
    <property type="entry name" value="PROTEIN_KINASE_DOM"/>
    <property type="match status" value="1"/>
</dbReference>
<reference evidence="19 20" key="1">
    <citation type="journal article" date="2015" name="Fungal Genet. Biol.">
        <title>Evolution of novel wood decay mechanisms in Agaricales revealed by the genome sequences of Fistulina hepatica and Cylindrobasidium torrendii.</title>
        <authorList>
            <person name="Floudas D."/>
            <person name="Held B.W."/>
            <person name="Riley R."/>
            <person name="Nagy L.G."/>
            <person name="Koehler G."/>
            <person name="Ransdell A.S."/>
            <person name="Younus H."/>
            <person name="Chow J."/>
            <person name="Chiniquy J."/>
            <person name="Lipzen A."/>
            <person name="Tritt A."/>
            <person name="Sun H."/>
            <person name="Haridas S."/>
            <person name="LaButti K."/>
            <person name="Ohm R.A."/>
            <person name="Kues U."/>
            <person name="Blanchette R.A."/>
            <person name="Grigoriev I.V."/>
            <person name="Minto R.E."/>
            <person name="Hibbett D.S."/>
        </authorList>
    </citation>
    <scope>NUCLEOTIDE SEQUENCE [LARGE SCALE GENOMIC DNA]</scope>
    <source>
        <strain evidence="19 20">FP15055 ss-10</strain>
    </source>
</reference>
<evidence type="ECO:0000256" key="16">
    <source>
        <dbReference type="SAM" id="Phobius"/>
    </source>
</evidence>
<evidence type="ECO:0000256" key="11">
    <source>
        <dbReference type="ARBA" id="ARBA00022989"/>
    </source>
</evidence>
<dbReference type="GO" id="GO:0006397">
    <property type="term" value="P:mRNA processing"/>
    <property type="evidence" value="ECO:0007669"/>
    <property type="project" value="InterPro"/>
</dbReference>
<keyword evidence="5 16" id="KW-0812">Transmembrane</keyword>
<dbReference type="EC" id="2.7.11.1" evidence="2"/>
<organism evidence="19 20">
    <name type="scientific">Cylindrobasidium torrendii FP15055 ss-10</name>
    <dbReference type="NCBI Taxonomy" id="1314674"/>
    <lineage>
        <taxon>Eukaryota</taxon>
        <taxon>Fungi</taxon>
        <taxon>Dikarya</taxon>
        <taxon>Basidiomycota</taxon>
        <taxon>Agaricomycotina</taxon>
        <taxon>Agaricomycetes</taxon>
        <taxon>Agaricomycetidae</taxon>
        <taxon>Agaricales</taxon>
        <taxon>Marasmiineae</taxon>
        <taxon>Physalacriaceae</taxon>
        <taxon>Cylindrobasidium</taxon>
    </lineage>
</organism>
<dbReference type="SMART" id="SM00220">
    <property type="entry name" value="S_TKc"/>
    <property type="match status" value="1"/>
</dbReference>
<keyword evidence="7" id="KW-0547">Nucleotide-binding</keyword>
<keyword evidence="3" id="KW-0723">Serine/threonine-protein kinase</keyword>
<evidence type="ECO:0000256" key="4">
    <source>
        <dbReference type="ARBA" id="ARBA00022679"/>
    </source>
</evidence>
<dbReference type="GO" id="GO:1990604">
    <property type="term" value="C:IRE1-TRAF2-ASK1 complex"/>
    <property type="evidence" value="ECO:0007669"/>
    <property type="project" value="TreeGrafter"/>
</dbReference>
<evidence type="ECO:0000259" key="18">
    <source>
        <dbReference type="PROSITE" id="PS51392"/>
    </source>
</evidence>
<keyword evidence="9" id="KW-0378">Hydrolase</keyword>
<dbReference type="PROSITE" id="PS00108">
    <property type="entry name" value="PROTEIN_KINASE_ST"/>
    <property type="match status" value="1"/>
</dbReference>
<evidence type="ECO:0000256" key="5">
    <source>
        <dbReference type="ARBA" id="ARBA00022692"/>
    </source>
</evidence>
<feature type="domain" description="KEN" evidence="18">
    <location>
        <begin position="1012"/>
        <end position="1144"/>
    </location>
</feature>
<name>A0A0D7BA58_9AGAR</name>
<dbReference type="InterPro" id="IPR011009">
    <property type="entry name" value="Kinase-like_dom_sf"/>
</dbReference>
<evidence type="ECO:0000313" key="19">
    <source>
        <dbReference type="EMBL" id="KIY67044.1"/>
    </source>
</evidence>
<dbReference type="SMART" id="SM00564">
    <property type="entry name" value="PQQ"/>
    <property type="match status" value="2"/>
</dbReference>
<dbReference type="AlphaFoldDB" id="A0A0D7BA58"/>
<dbReference type="InterPro" id="IPR018391">
    <property type="entry name" value="PQQ_b-propeller_rpt"/>
</dbReference>
<evidence type="ECO:0000256" key="6">
    <source>
        <dbReference type="ARBA" id="ARBA00022729"/>
    </source>
</evidence>
<dbReference type="EMBL" id="KN880536">
    <property type="protein sequence ID" value="KIY67044.1"/>
    <property type="molecule type" value="Genomic_DNA"/>
</dbReference>
<keyword evidence="8" id="KW-0418">Kinase</keyword>
<dbReference type="Proteomes" id="UP000054007">
    <property type="component" value="Unassembled WGS sequence"/>
</dbReference>
<dbReference type="SUPFAM" id="SSF56112">
    <property type="entry name" value="Protein kinase-like (PK-like)"/>
    <property type="match status" value="1"/>
</dbReference>
<dbReference type="GO" id="GO:0004674">
    <property type="term" value="F:protein serine/threonine kinase activity"/>
    <property type="evidence" value="ECO:0007669"/>
    <property type="project" value="UniProtKB-KW"/>
</dbReference>
<evidence type="ECO:0000256" key="2">
    <source>
        <dbReference type="ARBA" id="ARBA00012513"/>
    </source>
</evidence>
<feature type="transmembrane region" description="Helical" evidence="16">
    <location>
        <begin position="29"/>
        <end position="55"/>
    </location>
</feature>
<evidence type="ECO:0000313" key="20">
    <source>
        <dbReference type="Proteomes" id="UP000054007"/>
    </source>
</evidence>
<evidence type="ECO:0000256" key="3">
    <source>
        <dbReference type="ARBA" id="ARBA00022527"/>
    </source>
</evidence>
<evidence type="ECO:0000256" key="9">
    <source>
        <dbReference type="ARBA" id="ARBA00022801"/>
    </source>
</evidence>
<dbReference type="InterPro" id="IPR008271">
    <property type="entry name" value="Ser/Thr_kinase_AS"/>
</dbReference>
<accession>A0A0D7BA58</accession>